<name>A0A916Z6H0_9BACT</name>
<keyword evidence="2" id="KW-1185">Reference proteome</keyword>
<evidence type="ECO:0000313" key="2">
    <source>
        <dbReference type="Proteomes" id="UP000609064"/>
    </source>
</evidence>
<comment type="caution">
    <text evidence="1">The sequence shown here is derived from an EMBL/GenBank/DDBJ whole genome shotgun (WGS) entry which is preliminary data.</text>
</comment>
<dbReference type="AlphaFoldDB" id="A0A916Z6H0"/>
<dbReference type="RefSeq" id="WP_188770435.1">
    <property type="nucleotide sequence ID" value="NZ_BMKK01000014.1"/>
</dbReference>
<accession>A0A916Z6H0</accession>
<protein>
    <submittedName>
        <fullName evidence="1">Uncharacterized protein</fullName>
    </submittedName>
</protein>
<dbReference type="EMBL" id="BMKK01000014">
    <property type="protein sequence ID" value="GGD78989.1"/>
    <property type="molecule type" value="Genomic_DNA"/>
</dbReference>
<reference evidence="1" key="2">
    <citation type="submission" date="2020-09" db="EMBL/GenBank/DDBJ databases">
        <authorList>
            <person name="Sun Q."/>
            <person name="Zhou Y."/>
        </authorList>
    </citation>
    <scope>NUCLEOTIDE SEQUENCE</scope>
    <source>
        <strain evidence="1">CGMCC 1.15958</strain>
    </source>
</reference>
<proteinExistence type="predicted"/>
<evidence type="ECO:0000313" key="1">
    <source>
        <dbReference type="EMBL" id="GGD78989.1"/>
    </source>
</evidence>
<dbReference type="Proteomes" id="UP000609064">
    <property type="component" value="Unassembled WGS sequence"/>
</dbReference>
<sequence length="84" mass="9702">MTRTISQLRKEANKAPKYVLKMDGLDLFIAEEQALTGCNITEDINKAIKYSVGFDNEEFKTKIWTATAQRQLNNKNIKFEVVYL</sequence>
<organism evidence="1 2">
    <name type="scientific">Emticicia aquatilis</name>
    <dbReference type="NCBI Taxonomy" id="1537369"/>
    <lineage>
        <taxon>Bacteria</taxon>
        <taxon>Pseudomonadati</taxon>
        <taxon>Bacteroidota</taxon>
        <taxon>Cytophagia</taxon>
        <taxon>Cytophagales</taxon>
        <taxon>Leadbetterellaceae</taxon>
        <taxon>Emticicia</taxon>
    </lineage>
</organism>
<gene>
    <name evidence="1" type="ORF">GCM10011514_48780</name>
</gene>
<reference evidence="1" key="1">
    <citation type="journal article" date="2014" name="Int. J. Syst. Evol. Microbiol.">
        <title>Complete genome sequence of Corynebacterium casei LMG S-19264T (=DSM 44701T), isolated from a smear-ripened cheese.</title>
        <authorList>
            <consortium name="US DOE Joint Genome Institute (JGI-PGF)"/>
            <person name="Walter F."/>
            <person name="Albersmeier A."/>
            <person name="Kalinowski J."/>
            <person name="Ruckert C."/>
        </authorList>
    </citation>
    <scope>NUCLEOTIDE SEQUENCE</scope>
    <source>
        <strain evidence="1">CGMCC 1.15958</strain>
    </source>
</reference>